<dbReference type="Proteomes" id="UP000191672">
    <property type="component" value="Unassembled WGS sequence"/>
</dbReference>
<sequence length="64" mass="7640">VKELYKVKFPHDTPRFRDMKNWAIGLINKHKNLQEAMSKQFDLATQKETESVREYAARLIQYQG</sequence>
<feature type="non-terminal residue" evidence="1">
    <location>
        <position position="1"/>
    </location>
</feature>
<name>A0A1V6NI42_9EURO</name>
<organism evidence="1 2">
    <name type="scientific">Penicillium antarcticum</name>
    <dbReference type="NCBI Taxonomy" id="416450"/>
    <lineage>
        <taxon>Eukaryota</taxon>
        <taxon>Fungi</taxon>
        <taxon>Dikarya</taxon>
        <taxon>Ascomycota</taxon>
        <taxon>Pezizomycotina</taxon>
        <taxon>Eurotiomycetes</taxon>
        <taxon>Eurotiomycetidae</taxon>
        <taxon>Eurotiales</taxon>
        <taxon>Aspergillaceae</taxon>
        <taxon>Penicillium</taxon>
    </lineage>
</organism>
<proteinExistence type="predicted"/>
<protein>
    <submittedName>
        <fullName evidence="1">Uncharacterized protein</fullName>
    </submittedName>
</protein>
<evidence type="ECO:0000313" key="2">
    <source>
        <dbReference type="Proteomes" id="UP000191672"/>
    </source>
</evidence>
<evidence type="ECO:0000313" key="1">
    <source>
        <dbReference type="EMBL" id="OQD64345.1"/>
    </source>
</evidence>
<accession>A0A1V6NI42</accession>
<comment type="caution">
    <text evidence="1">The sequence shown here is derived from an EMBL/GenBank/DDBJ whole genome shotgun (WGS) entry which is preliminary data.</text>
</comment>
<keyword evidence="2" id="KW-1185">Reference proteome</keyword>
<gene>
    <name evidence="1" type="ORF">PENANT_c431G10641</name>
</gene>
<dbReference type="AlphaFoldDB" id="A0A1V6NI42"/>
<reference evidence="2" key="1">
    <citation type="journal article" date="2017" name="Nat. Microbiol.">
        <title>Global analysis of biosynthetic gene clusters reveals vast potential of secondary metabolite production in Penicillium species.</title>
        <authorList>
            <person name="Nielsen J.C."/>
            <person name="Grijseels S."/>
            <person name="Prigent S."/>
            <person name="Ji B."/>
            <person name="Dainat J."/>
            <person name="Nielsen K.F."/>
            <person name="Frisvad J.C."/>
            <person name="Workman M."/>
            <person name="Nielsen J."/>
        </authorList>
    </citation>
    <scope>NUCLEOTIDE SEQUENCE [LARGE SCALE GENOMIC DNA]</scope>
    <source>
        <strain evidence="2">IBT 31811</strain>
    </source>
</reference>
<dbReference type="EMBL" id="MDYN01000431">
    <property type="protein sequence ID" value="OQD64345.1"/>
    <property type="molecule type" value="Genomic_DNA"/>
</dbReference>